<dbReference type="Proteomes" id="UP000245802">
    <property type="component" value="Chromosome"/>
</dbReference>
<dbReference type="InterPro" id="IPR014755">
    <property type="entry name" value="Cu-Rt/internalin_Ig-like"/>
</dbReference>
<dbReference type="GO" id="GO:0005509">
    <property type="term" value="F:calcium ion binding"/>
    <property type="evidence" value="ECO:0007669"/>
    <property type="project" value="InterPro"/>
</dbReference>
<feature type="domain" description="DUF4214" evidence="6">
    <location>
        <begin position="132"/>
        <end position="193"/>
    </location>
</feature>
<dbReference type="InterPro" id="IPR038255">
    <property type="entry name" value="PBS_linker_sf"/>
</dbReference>
<dbReference type="InterPro" id="IPR059100">
    <property type="entry name" value="TSP3_bac"/>
</dbReference>
<evidence type="ECO:0000256" key="4">
    <source>
        <dbReference type="ARBA" id="ARBA00022837"/>
    </source>
</evidence>
<dbReference type="InterPro" id="IPR028974">
    <property type="entry name" value="TSP_type-3_rpt"/>
</dbReference>
<keyword evidence="8" id="KW-1185">Reference proteome</keyword>
<dbReference type="SUPFAM" id="SSF103647">
    <property type="entry name" value="TSP type-3 repeat"/>
    <property type="match status" value="2"/>
</dbReference>
<dbReference type="PANTHER" id="PTHR37467:SF1">
    <property type="entry name" value="EXPORTED CALCIUM-BINDING GLYCOPROTEIN"/>
    <property type="match status" value="1"/>
</dbReference>
<feature type="region of interest" description="Disordered" evidence="5">
    <location>
        <begin position="1564"/>
        <end position="1584"/>
    </location>
</feature>
<evidence type="ECO:0000313" key="7">
    <source>
        <dbReference type="EMBL" id="AWM36947.1"/>
    </source>
</evidence>
<feature type="compositionally biased region" description="Basic and acidic residues" evidence="5">
    <location>
        <begin position="466"/>
        <end position="482"/>
    </location>
</feature>
<dbReference type="KEGG" id="gog:C1280_07890"/>
<evidence type="ECO:0000256" key="5">
    <source>
        <dbReference type="SAM" id="MobiDB-lite"/>
    </source>
</evidence>
<dbReference type="Gene3D" id="2.60.40.1220">
    <property type="match status" value="1"/>
</dbReference>
<keyword evidence="2" id="KW-0964">Secreted</keyword>
<comment type="subcellular location">
    <subcellularLocation>
        <location evidence="1">Secreted</location>
    </subcellularLocation>
</comment>
<feature type="compositionally biased region" description="Polar residues" evidence="5">
    <location>
        <begin position="447"/>
        <end position="456"/>
    </location>
</feature>
<evidence type="ECO:0000259" key="6">
    <source>
        <dbReference type="Pfam" id="PF13946"/>
    </source>
</evidence>
<feature type="compositionally biased region" description="Polar residues" evidence="5">
    <location>
        <begin position="1369"/>
        <end position="1378"/>
    </location>
</feature>
<feature type="region of interest" description="Disordered" evidence="5">
    <location>
        <begin position="447"/>
        <end position="488"/>
    </location>
</feature>
<feature type="region of interest" description="Disordered" evidence="5">
    <location>
        <begin position="370"/>
        <end position="430"/>
    </location>
</feature>
<reference evidence="7 8" key="1">
    <citation type="submission" date="2018-01" db="EMBL/GenBank/DDBJ databases">
        <title>G. obscuriglobus.</title>
        <authorList>
            <person name="Franke J."/>
            <person name="Blomberg W."/>
            <person name="Selmecki A."/>
        </authorList>
    </citation>
    <scope>NUCLEOTIDE SEQUENCE [LARGE SCALE GENOMIC DNA]</scope>
    <source>
        <strain evidence="7 8">DSM 5831</strain>
    </source>
</reference>
<dbReference type="PANTHER" id="PTHR37467">
    <property type="entry name" value="EXPORTED CALCIUM-BINDING GLYCOPROTEIN-RELATED"/>
    <property type="match status" value="1"/>
</dbReference>
<gene>
    <name evidence="7" type="ORF">C1280_07890</name>
</gene>
<dbReference type="Pfam" id="PF18884">
    <property type="entry name" value="TSP3_bac"/>
    <property type="match status" value="10"/>
</dbReference>
<feature type="compositionally biased region" description="Polar residues" evidence="5">
    <location>
        <begin position="1423"/>
        <end position="1441"/>
    </location>
</feature>
<dbReference type="OrthoDB" id="292220at2"/>
<name>A0A2Z3GZM9_9BACT</name>
<dbReference type="PROSITE" id="PS00018">
    <property type="entry name" value="EF_HAND_1"/>
    <property type="match status" value="1"/>
</dbReference>
<feature type="domain" description="DUF4214" evidence="6">
    <location>
        <begin position="49"/>
        <end position="94"/>
    </location>
</feature>
<dbReference type="InterPro" id="IPR053180">
    <property type="entry name" value="Ca-binding_acidic-repeat"/>
</dbReference>
<evidence type="ECO:0000256" key="1">
    <source>
        <dbReference type="ARBA" id="ARBA00004613"/>
    </source>
</evidence>
<organism evidence="7 8">
    <name type="scientific">Gemmata obscuriglobus</name>
    <dbReference type="NCBI Taxonomy" id="114"/>
    <lineage>
        <taxon>Bacteria</taxon>
        <taxon>Pseudomonadati</taxon>
        <taxon>Planctomycetota</taxon>
        <taxon>Planctomycetia</taxon>
        <taxon>Gemmatales</taxon>
        <taxon>Gemmataceae</taxon>
        <taxon>Gemmata</taxon>
    </lineage>
</organism>
<proteinExistence type="predicted"/>
<dbReference type="Pfam" id="PF13946">
    <property type="entry name" value="DUF4214"/>
    <property type="match status" value="2"/>
</dbReference>
<feature type="region of interest" description="Disordered" evidence="5">
    <location>
        <begin position="260"/>
        <end position="286"/>
    </location>
</feature>
<accession>A0A2Z3GZM9</accession>
<dbReference type="InterPro" id="IPR025282">
    <property type="entry name" value="DUF4214"/>
</dbReference>
<feature type="compositionally biased region" description="Basic and acidic residues" evidence="5">
    <location>
        <begin position="1387"/>
        <end position="1400"/>
    </location>
</feature>
<feature type="region of interest" description="Disordered" evidence="5">
    <location>
        <begin position="1"/>
        <end position="21"/>
    </location>
</feature>
<dbReference type="Gene3D" id="4.10.1080.10">
    <property type="entry name" value="TSP type-3 repeat"/>
    <property type="match status" value="1"/>
</dbReference>
<evidence type="ECO:0000313" key="8">
    <source>
        <dbReference type="Proteomes" id="UP000245802"/>
    </source>
</evidence>
<sequence>MNPIRQLLPDLTAPEREPRAPRPGLALEALEAREVPAALVAPGIEATVVGNFYTEILGRDATPGEVNPWVVKLQSGLSPDAVARGFLVSAEHRARQVNDLYQAALGRPADAASQGLVALLQSGGSERQALTALLGSAEFGVRNADNADFVKALYQAVLGRAPGADETAHYTGLLATGRPRAELIGAFVSSPERSRVEVNGLFQRYLGRPADAGSLQNMASALSAGAQTLTDLAALIASSAENQFQALARAAAPVPVSDPAPNPVGAGPIPAPAPAVDTDGDGLTDDQERTGWAVTVTLADGTTATRPVTSDPTKKDTDGDGIEDAQERLLGSDPTAADTDGDMIADPAEAIARTVSFTAANGITATRQVTSNPLKADTDGDGLDDSREKALGTDPSATDTDVDGAADARELEVGSDPLKADTDGDDLTDGEELAGWTVTVTKLNGAQVSRPVTSSPLRPDTDGDGLDDRREKGLGTDPRQADSDADTLTDIREVIELRSNPLSQDTDGDNVGDAAEVAAGTPVNDVGPDTAPPRVVGATSLGNTKVLVSFSEAMADSALNPAFYRIAQTTTGPEAGGARVLGDRPGEAALAPRFFNGDRRVVELNTSSQNELSYTVTAFGLTDLAGNPFGPPTVTSGGRVDPSQATFRGTPPGGALLVDTDGDGLTDNDELRGWLVTVTPASGVTQSRWVTSDPFLADTDGDGFTDNVEAQLRLDPRDQDSDDDLLTDWQEYTEIFSDHLKGDSDGDGVDDGTEFLGVKSSPVFADTDGDQIPDGVEIPLGGPRNILVADLPRPDISIGGVSLSLDVRFTETNNRETRDLGVETVRSNLTNATTNTATVQHTANVEAGLNFTIGGEGVETEIGLTAGYTYNNTKESAEENRKEYEKSLQTEREVTNGFVAERTVVGASMQAAVSLRNLSDLAFSIKNLQVTALILDPQDHTRLTPVATLVPEFEPSSGFALGPLVPNRGPIIFKNTTVIPSLVESLMANSTGLIFRLSNYDVVTEGRGGEPGRNFAFVSQDVVERTAAVLIDFGGANQLLAQINGEPFDAARVPQVESYRVATATGRAVADTNGDGKVDFTPRELFDARGNALGIDATGDGRVTAADATFVPDRRVTFDTKGNLVGITFHQAMSSIGLTRYDEAATPTANLTPEQVRNSYSTQVVNGLERIVRVRGIANDAATGRYWQLIGPKGIVRDADLERTVLTSRNGVSLNYVQDVDDDGLPADVEYLLRTSDLKKDTDGDGLDDRFEALIGWQVTTPQRTYQVYSSPNRADSNFDAPVPGVDSDGDGVVDRLEYTGSDADAAPGGWNDANNNGLRDEGEVFKLNAADYALDPILKDTDGDGIDDATEIIGFTVTRLIDGTTLRNVQTNPTTPFTDADPFSDGFERRVGLDPRDSNDTDNDGDGLPDPVERAGWRVTTDGVSTTPLQNGASTTVTRTSRTDAVDSDGDGLTDYEEFFLKTDPLSNDTDGDGIPDRVEYQGYTLGHEVGGRNLGIIKTNPLDADTDNDLRSDGAEAELTDVEANRWVVRPVGRTPYRVYSSPIEADADFDGVVDGQEFNFNGGAFRSDPNDGNTDDDARDDGVEFSLGSNPLVEDFLVTVVYNELTLTEDGDTTGNGEVGFDLGVRRPDRLKPSGLSDDFTSAIRAGVRITAPLRSDLTNEFSFTERLLPDPGPGGFFNGGAFGIGFAAGPNAFRFASYIPQSLRSVTFSMTKDDIFAIEGALAESDFGENNGNQSTDIDVYLGGMDGVRATYSGTLIRPVFRGTDLLASPNLFQDLVFTFNASDNVGPTLTGALVGNVKASFYITR</sequence>
<feature type="compositionally biased region" description="Basic and acidic residues" evidence="5">
    <location>
        <begin position="406"/>
        <end position="422"/>
    </location>
</feature>
<dbReference type="InterPro" id="IPR018247">
    <property type="entry name" value="EF_Hand_1_Ca_BS"/>
</dbReference>
<evidence type="ECO:0000256" key="3">
    <source>
        <dbReference type="ARBA" id="ARBA00022729"/>
    </source>
</evidence>
<dbReference type="RefSeq" id="WP_109570880.1">
    <property type="nucleotide sequence ID" value="NZ_CP025958.1"/>
</dbReference>
<evidence type="ECO:0000256" key="2">
    <source>
        <dbReference type="ARBA" id="ARBA00022525"/>
    </source>
</evidence>
<dbReference type="EMBL" id="CP025958">
    <property type="protein sequence ID" value="AWM36947.1"/>
    <property type="molecule type" value="Genomic_DNA"/>
</dbReference>
<keyword evidence="4" id="KW-0106">Calcium</keyword>
<keyword evidence="3" id="KW-0732">Signal</keyword>
<feature type="region of interest" description="Disordered" evidence="5">
    <location>
        <begin position="1369"/>
        <end position="1451"/>
    </location>
</feature>
<protein>
    <recommendedName>
        <fullName evidence="6">DUF4214 domain-containing protein</fullName>
    </recommendedName>
</protein>
<dbReference type="Gene3D" id="1.10.3130.20">
    <property type="entry name" value="Phycobilisome linker domain"/>
    <property type="match status" value="1"/>
</dbReference>